<keyword evidence="3 5" id="KW-0040">ANK repeat</keyword>
<keyword evidence="9" id="KW-1185">Reference proteome</keyword>
<dbReference type="InterPro" id="IPR003163">
    <property type="entry name" value="Tscrpt_reg_HTH_APSES-type"/>
</dbReference>
<evidence type="ECO:0000313" key="9">
    <source>
        <dbReference type="Proteomes" id="UP000237438"/>
    </source>
</evidence>
<dbReference type="EMBL" id="PEDP01002417">
    <property type="protein sequence ID" value="POS82674.1"/>
    <property type="molecule type" value="Genomic_DNA"/>
</dbReference>
<feature type="domain" description="HTH APSES-type" evidence="7">
    <location>
        <begin position="47"/>
        <end position="171"/>
    </location>
</feature>
<dbReference type="Pfam" id="PF13857">
    <property type="entry name" value="Ank_5"/>
    <property type="match status" value="1"/>
</dbReference>
<dbReference type="InterPro" id="IPR002110">
    <property type="entry name" value="Ankyrin_rpt"/>
</dbReference>
<dbReference type="PANTHER" id="PTHR43828">
    <property type="entry name" value="ASPARAGINASE"/>
    <property type="match status" value="1"/>
</dbReference>
<dbReference type="SMART" id="SM00248">
    <property type="entry name" value="ANK"/>
    <property type="match status" value="3"/>
</dbReference>
<dbReference type="PROSITE" id="PS50297">
    <property type="entry name" value="ANK_REP_REGION"/>
    <property type="match status" value="2"/>
</dbReference>
<dbReference type="GO" id="GO:0003677">
    <property type="term" value="F:DNA binding"/>
    <property type="evidence" value="ECO:0007669"/>
    <property type="project" value="InterPro"/>
</dbReference>
<dbReference type="Proteomes" id="UP000237438">
    <property type="component" value="Unassembled WGS sequence"/>
</dbReference>
<dbReference type="InterPro" id="IPR018004">
    <property type="entry name" value="KilA/APSES_HTH"/>
</dbReference>
<evidence type="ECO:0000256" key="3">
    <source>
        <dbReference type="ARBA" id="ARBA00023043"/>
    </source>
</evidence>
<evidence type="ECO:0000256" key="5">
    <source>
        <dbReference type="PROSITE-ProRule" id="PRU00023"/>
    </source>
</evidence>
<dbReference type="InterPro" id="IPR036770">
    <property type="entry name" value="Ankyrin_rpt-contain_sf"/>
</dbReference>
<feature type="repeat" description="ANK" evidence="5">
    <location>
        <begin position="410"/>
        <end position="442"/>
    </location>
</feature>
<name>A0A2S4PKY0_9PEZI</name>
<evidence type="ECO:0000256" key="6">
    <source>
        <dbReference type="SAM" id="MobiDB-lite"/>
    </source>
</evidence>
<dbReference type="Pfam" id="PF12796">
    <property type="entry name" value="Ank_2"/>
    <property type="match status" value="1"/>
</dbReference>
<dbReference type="InterPro" id="IPR036887">
    <property type="entry name" value="HTH_APSES_sf"/>
</dbReference>
<dbReference type="GO" id="GO:0048315">
    <property type="term" value="P:conidium formation"/>
    <property type="evidence" value="ECO:0007669"/>
    <property type="project" value="UniProtKB-KW"/>
</dbReference>
<dbReference type="Pfam" id="PF04383">
    <property type="entry name" value="KilA-N"/>
    <property type="match status" value="1"/>
</dbReference>
<dbReference type="SMART" id="SM01252">
    <property type="entry name" value="KilA-N"/>
    <property type="match status" value="1"/>
</dbReference>
<dbReference type="GO" id="GO:0001228">
    <property type="term" value="F:DNA-binding transcription activator activity, RNA polymerase II-specific"/>
    <property type="evidence" value="ECO:0007669"/>
    <property type="project" value="UniProtKB-ARBA"/>
</dbReference>
<keyword evidence="2" id="KW-0749">Sporulation</keyword>
<keyword evidence="4" id="KW-0183">Conidiation</keyword>
<feature type="region of interest" description="Disordered" evidence="6">
    <location>
        <begin position="175"/>
        <end position="214"/>
    </location>
</feature>
<evidence type="ECO:0000259" key="7">
    <source>
        <dbReference type="PROSITE" id="PS51299"/>
    </source>
</evidence>
<dbReference type="SUPFAM" id="SSF48403">
    <property type="entry name" value="Ankyrin repeat"/>
    <property type="match status" value="1"/>
</dbReference>
<keyword evidence="1" id="KW-0677">Repeat</keyword>
<evidence type="ECO:0000313" key="8">
    <source>
        <dbReference type="EMBL" id="POS82674.1"/>
    </source>
</evidence>
<dbReference type="PANTHER" id="PTHR43828:SF15">
    <property type="entry name" value="TRANSCRIPTION FACTOR MBP1"/>
    <property type="match status" value="1"/>
</dbReference>
<dbReference type="AlphaFoldDB" id="A0A2S4PKY0"/>
<dbReference type="GO" id="GO:0030435">
    <property type="term" value="P:sporulation resulting in formation of a cellular spore"/>
    <property type="evidence" value="ECO:0007669"/>
    <property type="project" value="UniProtKB-KW"/>
</dbReference>
<evidence type="ECO:0000256" key="2">
    <source>
        <dbReference type="ARBA" id="ARBA00022969"/>
    </source>
</evidence>
<dbReference type="PROSITE" id="PS50088">
    <property type="entry name" value="ANK_REPEAT"/>
    <property type="match status" value="2"/>
</dbReference>
<dbReference type="Gene3D" id="3.10.260.10">
    <property type="entry name" value="Transcription regulator HTH, APSES-type DNA-binding domain"/>
    <property type="match status" value="1"/>
</dbReference>
<dbReference type="InterPro" id="IPR051642">
    <property type="entry name" value="SWI6-like"/>
</dbReference>
<proteinExistence type="predicted"/>
<dbReference type="GO" id="GO:0033309">
    <property type="term" value="C:SBF transcription complex"/>
    <property type="evidence" value="ECO:0007669"/>
    <property type="project" value="TreeGrafter"/>
</dbReference>
<dbReference type="PROSITE" id="PS51299">
    <property type="entry name" value="HTH_APSES"/>
    <property type="match status" value="1"/>
</dbReference>
<evidence type="ECO:0000256" key="1">
    <source>
        <dbReference type="ARBA" id="ARBA00022737"/>
    </source>
</evidence>
<comment type="caution">
    <text evidence="8">The sequence shown here is derived from an EMBL/GenBank/DDBJ whole genome shotgun (WGS) entry which is preliminary data.</text>
</comment>
<feature type="repeat" description="ANK" evidence="5">
    <location>
        <begin position="289"/>
        <end position="321"/>
    </location>
</feature>
<dbReference type="Gene3D" id="1.25.40.20">
    <property type="entry name" value="Ankyrin repeat-containing domain"/>
    <property type="match status" value="1"/>
</dbReference>
<protein>
    <recommendedName>
        <fullName evidence="7">HTH APSES-type domain-containing protein</fullName>
    </recommendedName>
</protein>
<dbReference type="STRING" id="225359.A0A2S4PKY0"/>
<dbReference type="OrthoDB" id="6718656at2759"/>
<gene>
    <name evidence="8" type="ORF">EPUL_005392</name>
</gene>
<evidence type="ECO:0000256" key="4">
    <source>
        <dbReference type="ARBA" id="ARBA00023321"/>
    </source>
</evidence>
<sequence length="699" mass="79400">MFVIPTRDSAIANSHTYFSSRGIKMVKLFGPRIFTATYSNVGGYWEIYGSALANKYKIPVYEFQFGDGLKEHVMRRRGDNWINATHILKAAGFDKPTRTRILEREVQKGKHEKVQGGYGKYQGAKVCSPPRTWVPLEQGQALAQRNQVYDKLQAIFEYMPGLESPPIAPKHTIAKSKTVKKNSASKAHRTSSAPNSVENEDKGIHHAQQSSANHDVENSFINIDESCDMLPPISNHRKRKRPILTVNKQAHVLYSDELLDYFMLSRCTIGRIKPEPPPNFNPDWIVDNEGHTALHWAAAMGDVEIIRDLKRYGANIGFQNARGETPLMRCVIFDNCMDKKTMPEVVNEFIETADLLDFCQATALHHAAAVTVSHQKHSYARYYLDILLNNIQGFFEPQFAAQIINAQDIEGNTALHIAAKHGARNCVRALIGRCALINIRNNDGITAEDLIRDLIETRRTDHQSHDSSSPFGLANYVHSNQDVLEDPQIQSKSQYTSQTALSIQSRVAPQLIERTKNLAESFDKELKDKEILERDARRILNSTIAESDEIEQQVNELQKMTDPKQNPENTIQSLDELNSFQNKFISLVEQQQMNKLQSSYESEHEKLKENSNGEIETEKDQLLERIKLSRTLRDQQKQRQDLVQSYLNARSMLGGSGKSDLYRRFLIKSFGPEISLVDENLISLVKQLRNNPTTNLVSI</sequence>
<feature type="compositionally biased region" description="Polar residues" evidence="6">
    <location>
        <begin position="181"/>
        <end position="197"/>
    </location>
</feature>
<dbReference type="SUPFAM" id="SSF54616">
    <property type="entry name" value="DNA-binding domain of Mlu1-box binding protein MBP1"/>
    <property type="match status" value="1"/>
</dbReference>
<accession>A0A2S4PKY0</accession>
<reference evidence="8 9" key="1">
    <citation type="submission" date="2017-10" db="EMBL/GenBank/DDBJ databases">
        <title>Development of genomic resources for the powdery mildew, Erysiphe pulchra.</title>
        <authorList>
            <person name="Wadl P.A."/>
            <person name="Mack B.M."/>
            <person name="Moore G."/>
            <person name="Beltz S.B."/>
        </authorList>
    </citation>
    <scope>NUCLEOTIDE SEQUENCE [LARGE SCALE GENOMIC DNA]</scope>
    <source>
        <strain evidence="8">Cflorida</strain>
    </source>
</reference>
<dbReference type="GO" id="GO:0030907">
    <property type="term" value="C:MBF transcription complex"/>
    <property type="evidence" value="ECO:0007669"/>
    <property type="project" value="TreeGrafter"/>
</dbReference>
<organism evidence="8 9">
    <name type="scientific">Erysiphe pulchra</name>
    <dbReference type="NCBI Taxonomy" id="225359"/>
    <lineage>
        <taxon>Eukaryota</taxon>
        <taxon>Fungi</taxon>
        <taxon>Dikarya</taxon>
        <taxon>Ascomycota</taxon>
        <taxon>Pezizomycotina</taxon>
        <taxon>Leotiomycetes</taxon>
        <taxon>Erysiphales</taxon>
        <taxon>Erysiphaceae</taxon>
        <taxon>Erysiphe</taxon>
    </lineage>
</organism>